<keyword evidence="3 9" id="KW-0479">Metal-binding</keyword>
<evidence type="ECO:0000256" key="6">
    <source>
        <dbReference type="ARBA" id="ARBA00023002"/>
    </source>
</evidence>
<gene>
    <name evidence="11" type="primary">ccpA</name>
    <name evidence="11" type="ORF">NCTC13102_00585</name>
</gene>
<keyword evidence="11" id="KW-0575">Peroxidase</keyword>
<feature type="binding site" description="axial binding residue" evidence="9">
    <location>
        <position position="303"/>
    </location>
    <ligand>
        <name>heme c</name>
        <dbReference type="ChEBI" id="CHEBI:61717"/>
        <label>2</label>
    </ligand>
    <ligandPart>
        <name>Fe</name>
        <dbReference type="ChEBI" id="CHEBI:18248"/>
    </ligandPart>
</feature>
<comment type="PTM">
    <text evidence="8">Binds 2 heme groups per subunit.</text>
</comment>
<dbReference type="InterPro" id="IPR036909">
    <property type="entry name" value="Cyt_c-like_dom_sf"/>
</dbReference>
<evidence type="ECO:0000259" key="10">
    <source>
        <dbReference type="PROSITE" id="PS51007"/>
    </source>
</evidence>
<evidence type="ECO:0000256" key="4">
    <source>
        <dbReference type="ARBA" id="ARBA00022729"/>
    </source>
</evidence>
<feature type="binding site" description="covalent" evidence="8">
    <location>
        <position position="235"/>
    </location>
    <ligand>
        <name>heme c</name>
        <dbReference type="ChEBI" id="CHEBI:61717"/>
        <label>2</label>
    </ligand>
</feature>
<keyword evidence="4" id="KW-0732">Signal</keyword>
<name>A0A2X3BPS1_9HELI</name>
<dbReference type="AlphaFoldDB" id="A0A2X3BPS1"/>
<dbReference type="RefSeq" id="WP_023946341.1">
    <property type="nucleotide sequence ID" value="NZ_JAERIV010000006.1"/>
</dbReference>
<feature type="domain" description="Cytochrome c" evidence="10">
    <location>
        <begin position="221"/>
        <end position="328"/>
    </location>
</feature>
<comment type="cofactor">
    <cofactor evidence="8">
        <name>heme</name>
        <dbReference type="ChEBI" id="CHEBI:30413"/>
    </cofactor>
    <text evidence="8">Binds 2 heme groups.</text>
</comment>
<dbReference type="Pfam" id="PF03150">
    <property type="entry name" value="CCP_MauG"/>
    <property type="match status" value="1"/>
</dbReference>
<dbReference type="Pfam" id="PF00034">
    <property type="entry name" value="Cytochrom_C"/>
    <property type="match status" value="1"/>
</dbReference>
<evidence type="ECO:0000313" key="12">
    <source>
        <dbReference type="Proteomes" id="UP000250166"/>
    </source>
</evidence>
<keyword evidence="6 11" id="KW-0560">Oxidoreductase</keyword>
<protein>
    <submittedName>
        <fullName evidence="11">Cytochrome C551 peroxidase</fullName>
        <ecNumber evidence="11">1.11.1.5</ecNumber>
    </submittedName>
</protein>
<dbReference type="PROSITE" id="PS51007">
    <property type="entry name" value="CYTC"/>
    <property type="match status" value="2"/>
</dbReference>
<dbReference type="InterPro" id="IPR026259">
    <property type="entry name" value="MauG/Cytc_peroxidase"/>
</dbReference>
<comment type="subcellular location">
    <subcellularLocation>
        <location evidence="1">Periplasm</location>
    </subcellularLocation>
</comment>
<dbReference type="SUPFAM" id="SSF46626">
    <property type="entry name" value="Cytochrome c"/>
    <property type="match status" value="2"/>
</dbReference>
<dbReference type="PIRSF" id="PIRSF000294">
    <property type="entry name" value="Cytochrome-c_peroxidase"/>
    <property type="match status" value="1"/>
</dbReference>
<dbReference type="PANTHER" id="PTHR30600:SF7">
    <property type="entry name" value="CYTOCHROME C PEROXIDASE-RELATED"/>
    <property type="match status" value="1"/>
</dbReference>
<proteinExistence type="predicted"/>
<dbReference type="Proteomes" id="UP000250166">
    <property type="component" value="Unassembled WGS sequence"/>
</dbReference>
<dbReference type="GO" id="GO:0020037">
    <property type="term" value="F:heme binding"/>
    <property type="evidence" value="ECO:0007669"/>
    <property type="project" value="InterPro"/>
</dbReference>
<evidence type="ECO:0000256" key="8">
    <source>
        <dbReference type="PIRSR" id="PIRSR000294-1"/>
    </source>
</evidence>
<keyword evidence="5" id="KW-0574">Periplasm</keyword>
<dbReference type="EC" id="1.11.1.5" evidence="11"/>
<dbReference type="GO" id="GO:0042597">
    <property type="term" value="C:periplasmic space"/>
    <property type="evidence" value="ECO:0007669"/>
    <property type="project" value="UniProtKB-SubCell"/>
</dbReference>
<evidence type="ECO:0000256" key="9">
    <source>
        <dbReference type="PIRSR" id="PIRSR000294-2"/>
    </source>
</evidence>
<evidence type="ECO:0000256" key="7">
    <source>
        <dbReference type="ARBA" id="ARBA00023004"/>
    </source>
</evidence>
<keyword evidence="7 9" id="KW-0408">Iron</keyword>
<feature type="binding site" description="covalent" evidence="8">
    <location>
        <position position="89"/>
    </location>
    <ligand>
        <name>heme c</name>
        <dbReference type="ChEBI" id="CHEBI:61717"/>
        <label>1</label>
    </ligand>
</feature>
<dbReference type="GO" id="GO:0009055">
    <property type="term" value="F:electron transfer activity"/>
    <property type="evidence" value="ECO:0007669"/>
    <property type="project" value="InterPro"/>
</dbReference>
<dbReference type="GO" id="GO:0004130">
    <property type="term" value="F:cytochrome-c peroxidase activity"/>
    <property type="evidence" value="ECO:0007669"/>
    <property type="project" value="UniProtKB-EC"/>
</dbReference>
<evidence type="ECO:0000256" key="2">
    <source>
        <dbReference type="ARBA" id="ARBA00022617"/>
    </source>
</evidence>
<dbReference type="InterPro" id="IPR051395">
    <property type="entry name" value="Cytochrome_c_Peroxidase/MauG"/>
</dbReference>
<feature type="binding site" description="covalent" evidence="8">
    <location>
        <position position="92"/>
    </location>
    <ligand>
        <name>heme c</name>
        <dbReference type="ChEBI" id="CHEBI:61717"/>
        <label>1</label>
    </ligand>
</feature>
<dbReference type="InterPro" id="IPR009056">
    <property type="entry name" value="Cyt_c-like_dom"/>
</dbReference>
<keyword evidence="2 8" id="KW-0349">Heme</keyword>
<evidence type="ECO:0000256" key="1">
    <source>
        <dbReference type="ARBA" id="ARBA00004418"/>
    </source>
</evidence>
<dbReference type="EMBL" id="UAWL01000006">
    <property type="protein sequence ID" value="SQB98135.1"/>
    <property type="molecule type" value="Genomic_DNA"/>
</dbReference>
<dbReference type="GO" id="GO:0046872">
    <property type="term" value="F:metal ion binding"/>
    <property type="evidence" value="ECO:0007669"/>
    <property type="project" value="UniProtKB-KW"/>
</dbReference>
<feature type="binding site" description="covalent" evidence="8">
    <location>
        <position position="238"/>
    </location>
    <ligand>
        <name>heme c</name>
        <dbReference type="ChEBI" id="CHEBI:61717"/>
        <label>2</label>
    </ligand>
</feature>
<organism evidence="11 12">
    <name type="scientific">Helicobacter fennelliae</name>
    <dbReference type="NCBI Taxonomy" id="215"/>
    <lineage>
        <taxon>Bacteria</taxon>
        <taxon>Pseudomonadati</taxon>
        <taxon>Campylobacterota</taxon>
        <taxon>Epsilonproteobacteria</taxon>
        <taxon>Campylobacterales</taxon>
        <taxon>Helicobacteraceae</taxon>
        <taxon>Helicobacter</taxon>
    </lineage>
</organism>
<evidence type="ECO:0000313" key="11">
    <source>
        <dbReference type="EMBL" id="SQB98135.1"/>
    </source>
</evidence>
<dbReference type="PANTHER" id="PTHR30600">
    <property type="entry name" value="CYTOCHROME C PEROXIDASE-RELATED"/>
    <property type="match status" value="1"/>
</dbReference>
<feature type="domain" description="Cytochrome c" evidence="10">
    <location>
        <begin position="67"/>
        <end position="177"/>
    </location>
</feature>
<reference evidence="11 12" key="1">
    <citation type="submission" date="2018-06" db="EMBL/GenBank/DDBJ databases">
        <authorList>
            <consortium name="Pathogen Informatics"/>
            <person name="Doyle S."/>
        </authorList>
    </citation>
    <scope>NUCLEOTIDE SEQUENCE [LARGE SCALE GENOMIC DNA]</scope>
    <source>
        <strain evidence="11 12">NCTC13102</strain>
    </source>
</reference>
<dbReference type="InterPro" id="IPR004852">
    <property type="entry name" value="Di-haem_cyt_c_peroxidsae"/>
</dbReference>
<accession>A0A2X3BPS1</accession>
<sequence length="351" mass="38528">MKKINAVLGVSALCVSLYAQTPAELIKKAKDSGLQPLPSGKELKDYQMQKIKEGKIAEGYAAKLTPAQIELGKKLYFDPRISKSNLISCNTCHNLGLAGVDLVPAAIGDRWQPNPSHLNSPTVYNSMFNDVQFWDGRSHDLGDQAKGPMENPVEMANKAANIVERITSIPAYVDEFKAAYGNNVKIDFKLIADTIALFEMTLNTPSRYDDFLNGNAKALSKEEQEGLNVFIDSGCTACHTGINLGGSMQAFAVVKPYKFAQVGGFKGDANGMVKVPTLRNVMETMPYFHNGQYWDIKDAIKEMGDIQLGQEISDKDAQKMETFFKALTGKYPTITYPILPASTNKTPKPVL</sequence>
<evidence type="ECO:0000256" key="5">
    <source>
        <dbReference type="ARBA" id="ARBA00022764"/>
    </source>
</evidence>
<evidence type="ECO:0000256" key="3">
    <source>
        <dbReference type="ARBA" id="ARBA00022723"/>
    </source>
</evidence>
<dbReference type="Gene3D" id="1.10.760.10">
    <property type="entry name" value="Cytochrome c-like domain"/>
    <property type="match status" value="2"/>
</dbReference>
<feature type="binding site" description="axial binding residue" evidence="9">
    <location>
        <position position="93"/>
    </location>
    <ligand>
        <name>heme c</name>
        <dbReference type="ChEBI" id="CHEBI:61717"/>
        <label>1</label>
    </ligand>
    <ligandPart>
        <name>Fe</name>
        <dbReference type="ChEBI" id="CHEBI:18248"/>
    </ligandPart>
</feature>
<feature type="binding site" description="axial binding residue" evidence="9">
    <location>
        <position position="239"/>
    </location>
    <ligand>
        <name>heme c</name>
        <dbReference type="ChEBI" id="CHEBI:61717"/>
        <label>2</label>
    </ligand>
    <ligandPart>
        <name>Fe</name>
        <dbReference type="ChEBI" id="CHEBI:18248"/>
    </ligandPart>
</feature>